<evidence type="ECO:0000313" key="1">
    <source>
        <dbReference type="EMBL" id="EUA68882.1"/>
    </source>
</evidence>
<accession>X8DJT0</accession>
<name>X8DJT0_MYCXE</name>
<proteinExistence type="predicted"/>
<comment type="caution">
    <text evidence="1">The sequence shown here is derived from an EMBL/GenBank/DDBJ whole genome shotgun (WGS) entry which is preliminary data.</text>
</comment>
<reference evidence="1" key="1">
    <citation type="submission" date="2014-01" db="EMBL/GenBank/DDBJ databases">
        <authorList>
            <person name="Brown-Elliot B."/>
            <person name="Wallace R."/>
            <person name="Lenaerts A."/>
            <person name="Ordway D."/>
            <person name="DeGroote M.A."/>
            <person name="Parker T."/>
            <person name="Sizemore C."/>
            <person name="Tallon L.J."/>
            <person name="Sadzewicz L.K."/>
            <person name="Sengamalay N."/>
            <person name="Fraser C.M."/>
            <person name="Hine E."/>
            <person name="Shefchek K.A."/>
            <person name="Das S.P."/>
            <person name="Tettelin H."/>
        </authorList>
    </citation>
    <scope>NUCLEOTIDE SEQUENCE [LARGE SCALE GENOMIC DNA]</scope>
    <source>
        <strain evidence="1">4042</strain>
    </source>
</reference>
<gene>
    <name evidence="1" type="ORF">I553_2070</name>
</gene>
<organism evidence="1">
    <name type="scientific">Mycobacterium xenopi 4042</name>
    <dbReference type="NCBI Taxonomy" id="1299334"/>
    <lineage>
        <taxon>Bacteria</taxon>
        <taxon>Bacillati</taxon>
        <taxon>Actinomycetota</taxon>
        <taxon>Actinomycetes</taxon>
        <taxon>Mycobacteriales</taxon>
        <taxon>Mycobacteriaceae</taxon>
        <taxon>Mycobacterium</taxon>
    </lineage>
</organism>
<dbReference type="AlphaFoldDB" id="X8DJT0"/>
<sequence length="41" mass="4252">MTVAAVVVALAGAAPAWADRARARPRHHGLWTTPNGCDGAR</sequence>
<dbReference type="EMBL" id="JAOB01000013">
    <property type="protein sequence ID" value="EUA68882.1"/>
    <property type="molecule type" value="Genomic_DNA"/>
</dbReference>
<dbReference type="PATRIC" id="fig|1299334.3.peg.1561"/>
<protein>
    <submittedName>
        <fullName evidence="1">Uncharacterized protein</fullName>
    </submittedName>
</protein>